<dbReference type="AlphaFoldDB" id="A0A1C3RI02"/>
<dbReference type="RefSeq" id="WP_069188961.1">
    <property type="nucleotide sequence ID" value="NZ_FLYE01000023.1"/>
</dbReference>
<keyword evidence="4 8" id="KW-1003">Cell membrane</keyword>
<sequence length="264" mass="28295">MDFLALDTLGMLFCIGLIAGWVDSIAGGGGLIALPALLSVGLSPVQALATNKLQGSFGTFAATANFIKKGHLKINDVWPMIMLTFIGSASGTLLVQRLDASILVDIIPFLLLAVGLYFLAKPKIGLEDQKQRVGLWGFSFIAGFTLGFYDGFFGPGTGSFFAVAFITLMGFNLLKATAHTKILNFTSNIASLLFFILGGQVIWVVGLIMAMGQMIGGYVGAHMSMKHGSKIIRPLLVIICFAMTGKLVLDTPDHIIRQWISLVF</sequence>
<keyword evidence="5 8" id="KW-0812">Transmembrane</keyword>
<dbReference type="InterPro" id="IPR052017">
    <property type="entry name" value="TSUP"/>
</dbReference>
<feature type="transmembrane region" description="Helical" evidence="8">
    <location>
        <begin position="231"/>
        <end position="249"/>
    </location>
</feature>
<evidence type="ECO:0000256" key="8">
    <source>
        <dbReference type="RuleBase" id="RU363041"/>
    </source>
</evidence>
<keyword evidence="3" id="KW-0813">Transport</keyword>
<gene>
    <name evidence="9" type="primary">yfcA</name>
    <name evidence="9" type="ORF">MTBPR1_30277</name>
</gene>
<dbReference type="PANTHER" id="PTHR30269">
    <property type="entry name" value="TRANSMEMBRANE PROTEIN YFCA"/>
    <property type="match status" value="1"/>
</dbReference>
<comment type="subcellular location">
    <subcellularLocation>
        <location evidence="1 8">Cell membrane</location>
        <topology evidence="1 8">Multi-pass membrane protein</topology>
    </subcellularLocation>
</comment>
<evidence type="ECO:0000256" key="4">
    <source>
        <dbReference type="ARBA" id="ARBA00022475"/>
    </source>
</evidence>
<feature type="transmembrane region" description="Helical" evidence="8">
    <location>
        <begin position="189"/>
        <end position="211"/>
    </location>
</feature>
<evidence type="ECO:0000313" key="9">
    <source>
        <dbReference type="EMBL" id="SCA56907.1"/>
    </source>
</evidence>
<name>A0A1C3RI02_9PROT</name>
<keyword evidence="6 8" id="KW-1133">Transmembrane helix</keyword>
<organism evidence="9 10">
    <name type="scientific">Candidatus Terasakiella magnetica</name>
    <dbReference type="NCBI Taxonomy" id="1867952"/>
    <lineage>
        <taxon>Bacteria</taxon>
        <taxon>Pseudomonadati</taxon>
        <taxon>Pseudomonadota</taxon>
        <taxon>Alphaproteobacteria</taxon>
        <taxon>Rhodospirillales</taxon>
        <taxon>Terasakiellaceae</taxon>
        <taxon>Terasakiella</taxon>
    </lineage>
</organism>
<evidence type="ECO:0000256" key="6">
    <source>
        <dbReference type="ARBA" id="ARBA00022989"/>
    </source>
</evidence>
<feature type="transmembrane region" description="Helical" evidence="8">
    <location>
        <begin position="101"/>
        <end position="120"/>
    </location>
</feature>
<dbReference type="GO" id="GO:0005886">
    <property type="term" value="C:plasma membrane"/>
    <property type="evidence" value="ECO:0007669"/>
    <property type="project" value="UniProtKB-SubCell"/>
</dbReference>
<evidence type="ECO:0000313" key="10">
    <source>
        <dbReference type="Proteomes" id="UP000231658"/>
    </source>
</evidence>
<comment type="similarity">
    <text evidence="2 8">Belongs to the 4-toluene sulfonate uptake permease (TSUP) (TC 2.A.102) family.</text>
</comment>
<feature type="transmembrane region" description="Helical" evidence="8">
    <location>
        <begin position="132"/>
        <end position="152"/>
    </location>
</feature>
<dbReference type="OrthoDB" id="554695at2"/>
<feature type="transmembrane region" description="Helical" evidence="8">
    <location>
        <begin position="77"/>
        <end position="95"/>
    </location>
</feature>
<reference evidence="9 10" key="1">
    <citation type="submission" date="2016-07" db="EMBL/GenBank/DDBJ databases">
        <authorList>
            <person name="Lefevre C.T."/>
        </authorList>
    </citation>
    <scope>NUCLEOTIDE SEQUENCE [LARGE SCALE GENOMIC DNA]</scope>
    <source>
        <strain evidence="9">PR1</strain>
    </source>
</reference>
<proteinExistence type="inferred from homology"/>
<dbReference type="PANTHER" id="PTHR30269:SF0">
    <property type="entry name" value="MEMBRANE TRANSPORTER PROTEIN YFCA-RELATED"/>
    <property type="match status" value="1"/>
</dbReference>
<dbReference type="EMBL" id="FLYE01000023">
    <property type="protein sequence ID" value="SCA56907.1"/>
    <property type="molecule type" value="Genomic_DNA"/>
</dbReference>
<dbReference type="Pfam" id="PF01925">
    <property type="entry name" value="TauE"/>
    <property type="match status" value="1"/>
</dbReference>
<evidence type="ECO:0000256" key="5">
    <source>
        <dbReference type="ARBA" id="ARBA00022692"/>
    </source>
</evidence>
<dbReference type="Proteomes" id="UP000231658">
    <property type="component" value="Unassembled WGS sequence"/>
</dbReference>
<evidence type="ECO:0000256" key="7">
    <source>
        <dbReference type="ARBA" id="ARBA00023136"/>
    </source>
</evidence>
<keyword evidence="7 8" id="KW-0472">Membrane</keyword>
<feature type="transmembrane region" description="Helical" evidence="8">
    <location>
        <begin position="158"/>
        <end position="177"/>
    </location>
</feature>
<feature type="transmembrane region" description="Helical" evidence="8">
    <location>
        <begin position="12"/>
        <end position="38"/>
    </location>
</feature>
<evidence type="ECO:0000256" key="1">
    <source>
        <dbReference type="ARBA" id="ARBA00004651"/>
    </source>
</evidence>
<dbReference type="STRING" id="1867952.MTBPR1_30277"/>
<protein>
    <recommendedName>
        <fullName evidence="8">Probable membrane transporter protein</fullName>
    </recommendedName>
</protein>
<accession>A0A1C3RI02</accession>
<keyword evidence="10" id="KW-1185">Reference proteome</keyword>
<dbReference type="InterPro" id="IPR002781">
    <property type="entry name" value="TM_pro_TauE-like"/>
</dbReference>
<evidence type="ECO:0000256" key="2">
    <source>
        <dbReference type="ARBA" id="ARBA00009142"/>
    </source>
</evidence>
<evidence type="ECO:0000256" key="3">
    <source>
        <dbReference type="ARBA" id="ARBA00022448"/>
    </source>
</evidence>